<dbReference type="InterPro" id="IPR015421">
    <property type="entry name" value="PyrdxlP-dep_Trfase_major"/>
</dbReference>
<dbReference type="Proteomes" id="UP000323257">
    <property type="component" value="Unassembled WGS sequence"/>
</dbReference>
<dbReference type="PANTHER" id="PTHR42790:SF19">
    <property type="entry name" value="KYNURENINE_ALPHA-AMINOADIPATE AMINOTRANSFERASE, MITOCHONDRIAL"/>
    <property type="match status" value="1"/>
</dbReference>
<comment type="caution">
    <text evidence="8">The sequence shown here is derived from an EMBL/GenBank/DDBJ whole genome shotgun (WGS) entry which is preliminary data.</text>
</comment>
<gene>
    <name evidence="8" type="ORF">BCM02_110201</name>
</gene>
<dbReference type="GO" id="GO:0008483">
    <property type="term" value="F:transaminase activity"/>
    <property type="evidence" value="ECO:0007669"/>
    <property type="project" value="UniProtKB-KW"/>
</dbReference>
<dbReference type="InterPro" id="IPR050859">
    <property type="entry name" value="Class-I_PLP-dep_aminotransf"/>
</dbReference>
<dbReference type="InterPro" id="IPR015424">
    <property type="entry name" value="PyrdxlP-dep_Trfase"/>
</dbReference>
<accession>A0A5S5BVP0</accession>
<dbReference type="Gene3D" id="3.40.640.10">
    <property type="entry name" value="Type I PLP-dependent aspartate aminotransferase-like (Major domain)"/>
    <property type="match status" value="1"/>
</dbReference>
<keyword evidence="9" id="KW-1185">Reference proteome</keyword>
<dbReference type="CDD" id="cd00609">
    <property type="entry name" value="AAT_like"/>
    <property type="match status" value="1"/>
</dbReference>
<sequence length="399" mass="43658">MQYRFSERVAGMQSSVIRDMLKLAQGKDMLSFAGGLPDAKLFPVEAIREAAARVLTDRAAEALQYGPTEGDRQLREWLCAQAAAAGTGATPEETLLTTGSQQALDLAVRALTEPGDIVLVEDPTYLAALQLFGVYGLTVVPVASDADGPLPDEVKRLIQAKRPRLLYAVPTFGNPTGRTWSTERRRVIVQLCGAEGVPILEDDPYGALRFEDGEREPSLFTLAGSCKGSPVVYLGTFSKTIAPGLRTGWAMGDATVIRMMAKAKQASDLHSSALDQRIIVQLLADFPLVDYLRDVAREYGRRMDLMQRELASHRIEGLRWEEPRGGMFLWLTLPEALDAEALLRASLRQGVAFVPGAPFFAGVQERNTARLNFTGLDDERMVKGIGLFAEAINEFLARS</sequence>
<dbReference type="GO" id="GO:1901605">
    <property type="term" value="P:alpha-amino acid metabolic process"/>
    <property type="evidence" value="ECO:0007669"/>
    <property type="project" value="TreeGrafter"/>
</dbReference>
<keyword evidence="6" id="KW-0663">Pyridoxal phosphate</keyword>
<name>A0A5S5BVP0_9BACL</name>
<evidence type="ECO:0000313" key="8">
    <source>
        <dbReference type="EMBL" id="TYP71251.1"/>
    </source>
</evidence>
<dbReference type="FunFam" id="3.40.640.10:FF:000053">
    <property type="entry name" value="Aminotransferase, class I"/>
    <property type="match status" value="1"/>
</dbReference>
<dbReference type="Pfam" id="PF00155">
    <property type="entry name" value="Aminotran_1_2"/>
    <property type="match status" value="1"/>
</dbReference>
<proteinExistence type="inferred from homology"/>
<dbReference type="SUPFAM" id="SSF53383">
    <property type="entry name" value="PLP-dependent transferases"/>
    <property type="match status" value="1"/>
</dbReference>
<protein>
    <submittedName>
        <fullName evidence="8">2-aminoadipate transaminase</fullName>
    </submittedName>
</protein>
<evidence type="ECO:0000256" key="6">
    <source>
        <dbReference type="ARBA" id="ARBA00022898"/>
    </source>
</evidence>
<evidence type="ECO:0000256" key="2">
    <source>
        <dbReference type="ARBA" id="ARBA00007441"/>
    </source>
</evidence>
<comment type="cofactor">
    <cofactor evidence="1">
        <name>pyridoxal 5'-phosphate</name>
        <dbReference type="ChEBI" id="CHEBI:597326"/>
    </cofactor>
</comment>
<evidence type="ECO:0000256" key="5">
    <source>
        <dbReference type="ARBA" id="ARBA00022679"/>
    </source>
</evidence>
<dbReference type="AlphaFoldDB" id="A0A5S5BVP0"/>
<dbReference type="OrthoDB" id="9802601at2"/>
<dbReference type="InterPro" id="IPR004839">
    <property type="entry name" value="Aminotransferase_I/II_large"/>
</dbReference>
<dbReference type="InterPro" id="IPR015422">
    <property type="entry name" value="PyrdxlP-dep_Trfase_small"/>
</dbReference>
<evidence type="ECO:0000313" key="9">
    <source>
        <dbReference type="Proteomes" id="UP000323257"/>
    </source>
</evidence>
<organism evidence="8 9">
    <name type="scientific">Paenibacillus methanolicus</name>
    <dbReference type="NCBI Taxonomy" id="582686"/>
    <lineage>
        <taxon>Bacteria</taxon>
        <taxon>Bacillati</taxon>
        <taxon>Bacillota</taxon>
        <taxon>Bacilli</taxon>
        <taxon>Bacillales</taxon>
        <taxon>Paenibacillaceae</taxon>
        <taxon>Paenibacillus</taxon>
    </lineage>
</organism>
<comment type="subunit">
    <text evidence="3">Homodimer.</text>
</comment>
<evidence type="ECO:0000256" key="1">
    <source>
        <dbReference type="ARBA" id="ARBA00001933"/>
    </source>
</evidence>
<evidence type="ECO:0000256" key="4">
    <source>
        <dbReference type="ARBA" id="ARBA00022576"/>
    </source>
</evidence>
<dbReference type="GO" id="GO:0030170">
    <property type="term" value="F:pyridoxal phosphate binding"/>
    <property type="evidence" value="ECO:0007669"/>
    <property type="project" value="InterPro"/>
</dbReference>
<keyword evidence="5" id="KW-0808">Transferase</keyword>
<keyword evidence="4" id="KW-0032">Aminotransferase</keyword>
<evidence type="ECO:0000259" key="7">
    <source>
        <dbReference type="Pfam" id="PF00155"/>
    </source>
</evidence>
<dbReference type="Gene3D" id="3.90.1150.10">
    <property type="entry name" value="Aspartate Aminotransferase, domain 1"/>
    <property type="match status" value="1"/>
</dbReference>
<dbReference type="RefSeq" id="WP_148931910.1">
    <property type="nucleotide sequence ID" value="NZ_VNHS01000010.1"/>
</dbReference>
<feature type="domain" description="Aminotransferase class I/classII large" evidence="7">
    <location>
        <begin position="39"/>
        <end position="381"/>
    </location>
</feature>
<dbReference type="EMBL" id="VNHS01000010">
    <property type="protein sequence ID" value="TYP71251.1"/>
    <property type="molecule type" value="Genomic_DNA"/>
</dbReference>
<dbReference type="PANTHER" id="PTHR42790">
    <property type="entry name" value="AMINOTRANSFERASE"/>
    <property type="match status" value="1"/>
</dbReference>
<reference evidence="8 9" key="1">
    <citation type="submission" date="2019-07" db="EMBL/GenBank/DDBJ databases">
        <title>Genomic Encyclopedia of Type Strains, Phase III (KMG-III): the genomes of soil and plant-associated and newly described type strains.</title>
        <authorList>
            <person name="Whitman W."/>
        </authorList>
    </citation>
    <scope>NUCLEOTIDE SEQUENCE [LARGE SCALE GENOMIC DNA]</scope>
    <source>
        <strain evidence="8 9">BL24</strain>
    </source>
</reference>
<comment type="similarity">
    <text evidence="2">Belongs to the class-I pyridoxal-phosphate-dependent aminotransferase family.</text>
</comment>
<evidence type="ECO:0000256" key="3">
    <source>
        <dbReference type="ARBA" id="ARBA00011738"/>
    </source>
</evidence>